<feature type="compositionally biased region" description="Polar residues" evidence="5">
    <location>
        <begin position="19"/>
        <end position="39"/>
    </location>
</feature>
<dbReference type="GO" id="GO:0008270">
    <property type="term" value="F:zinc ion binding"/>
    <property type="evidence" value="ECO:0007669"/>
    <property type="project" value="UniProtKB-KW"/>
</dbReference>
<evidence type="ECO:0000256" key="2">
    <source>
        <dbReference type="ARBA" id="ARBA00022771"/>
    </source>
</evidence>
<feature type="domain" description="GRF-type" evidence="6">
    <location>
        <begin position="97"/>
        <end position="138"/>
    </location>
</feature>
<feature type="compositionally biased region" description="Basic and acidic residues" evidence="5">
    <location>
        <begin position="208"/>
        <end position="217"/>
    </location>
</feature>
<dbReference type="EMBL" id="JAGSXJ010000015">
    <property type="protein sequence ID" value="KAH6685344.1"/>
    <property type="molecule type" value="Genomic_DNA"/>
</dbReference>
<feature type="region of interest" description="Disordered" evidence="5">
    <location>
        <begin position="144"/>
        <end position="316"/>
    </location>
</feature>
<dbReference type="CDD" id="cd21931">
    <property type="entry name" value="TD_EMAP-like"/>
    <property type="match status" value="1"/>
</dbReference>
<keyword evidence="3" id="KW-0862">Zinc</keyword>
<feature type="region of interest" description="Disordered" evidence="5">
    <location>
        <begin position="1"/>
        <end position="85"/>
    </location>
</feature>
<sequence>MGRRLPWQHPEIRVPYSVPGSSDTSLSRDTPRKPSSTSGIPPFSKLAMRSSGRPAGRGRLIQEMGTPSRRRQDAPASTPGGTTHRLNGLFSQGDFFCNCNPRLKAALLTAGKDSQNPGKKFYGCILSKCGLFIWEDQAIARSGGALAPSSRRNPPAEPPTPTPGPEKQGKTTKLAVPTATQMPTPSTKATSSKKTRTQPIQHYFAKVPKTDDQDGKSSDQASTPEENVQNVAGPSGSVRPSTTSSATLAASTPSMGNKRKRPEEEDEYGITSDDERLLTDVMEQSTRKFQATSNFEAPTPTAQRISEQSEMAAPPTARRLFTEDKSQRTPAAPSSSPANQVSVTDEVMGLLPKTLDASVATAIRQALERHDARLRGAVQGRESVRAQLKTKDDRIAVMQERVTSLENKTKMQRDEITTMKAGLANLYNQH</sequence>
<evidence type="ECO:0000256" key="3">
    <source>
        <dbReference type="ARBA" id="ARBA00022833"/>
    </source>
</evidence>
<dbReference type="InterPro" id="IPR010666">
    <property type="entry name" value="Znf_GRF"/>
</dbReference>
<evidence type="ECO:0000259" key="6">
    <source>
        <dbReference type="PROSITE" id="PS51999"/>
    </source>
</evidence>
<feature type="compositionally biased region" description="Pro residues" evidence="5">
    <location>
        <begin position="155"/>
        <end position="164"/>
    </location>
</feature>
<keyword evidence="8" id="KW-1185">Reference proteome</keyword>
<dbReference type="OrthoDB" id="430051at2759"/>
<dbReference type="Pfam" id="PF06839">
    <property type="entry name" value="Zn_ribbon_GRF"/>
    <property type="match status" value="1"/>
</dbReference>
<organism evidence="7 8">
    <name type="scientific">Plectosphaerella plurivora</name>
    <dbReference type="NCBI Taxonomy" id="936078"/>
    <lineage>
        <taxon>Eukaryota</taxon>
        <taxon>Fungi</taxon>
        <taxon>Dikarya</taxon>
        <taxon>Ascomycota</taxon>
        <taxon>Pezizomycotina</taxon>
        <taxon>Sordariomycetes</taxon>
        <taxon>Hypocreomycetidae</taxon>
        <taxon>Glomerellales</taxon>
        <taxon>Plectosphaerellaceae</taxon>
        <taxon>Plectosphaerella</taxon>
    </lineage>
</organism>
<keyword evidence="2 4" id="KW-0863">Zinc-finger</keyword>
<feature type="compositionally biased region" description="Polar residues" evidence="5">
    <location>
        <begin position="218"/>
        <end position="232"/>
    </location>
</feature>
<dbReference type="PROSITE" id="PS51999">
    <property type="entry name" value="ZF_GRF"/>
    <property type="match status" value="1"/>
</dbReference>
<evidence type="ECO:0000256" key="4">
    <source>
        <dbReference type="PROSITE-ProRule" id="PRU01343"/>
    </source>
</evidence>
<name>A0A9P8VA83_9PEZI</name>
<proteinExistence type="predicted"/>
<evidence type="ECO:0000256" key="5">
    <source>
        <dbReference type="SAM" id="MobiDB-lite"/>
    </source>
</evidence>
<reference evidence="7" key="1">
    <citation type="journal article" date="2021" name="Nat. Commun.">
        <title>Genetic determinants of endophytism in the Arabidopsis root mycobiome.</title>
        <authorList>
            <person name="Mesny F."/>
            <person name="Miyauchi S."/>
            <person name="Thiergart T."/>
            <person name="Pickel B."/>
            <person name="Atanasova L."/>
            <person name="Karlsson M."/>
            <person name="Huettel B."/>
            <person name="Barry K.W."/>
            <person name="Haridas S."/>
            <person name="Chen C."/>
            <person name="Bauer D."/>
            <person name="Andreopoulos W."/>
            <person name="Pangilinan J."/>
            <person name="LaButti K."/>
            <person name="Riley R."/>
            <person name="Lipzen A."/>
            <person name="Clum A."/>
            <person name="Drula E."/>
            <person name="Henrissat B."/>
            <person name="Kohler A."/>
            <person name="Grigoriev I.V."/>
            <person name="Martin F.M."/>
            <person name="Hacquard S."/>
        </authorList>
    </citation>
    <scope>NUCLEOTIDE SEQUENCE</scope>
    <source>
        <strain evidence="7">MPI-SDFR-AT-0117</strain>
    </source>
</reference>
<feature type="compositionally biased region" description="Low complexity" evidence="5">
    <location>
        <begin position="241"/>
        <end position="252"/>
    </location>
</feature>
<evidence type="ECO:0000313" key="7">
    <source>
        <dbReference type="EMBL" id="KAH6685344.1"/>
    </source>
</evidence>
<dbReference type="AlphaFoldDB" id="A0A9P8VA83"/>
<evidence type="ECO:0000313" key="8">
    <source>
        <dbReference type="Proteomes" id="UP000770015"/>
    </source>
</evidence>
<gene>
    <name evidence="7" type="ORF">F5X68DRAFT_209971</name>
</gene>
<accession>A0A9P8VA83</accession>
<comment type="caution">
    <text evidence="7">The sequence shown here is derived from an EMBL/GenBank/DDBJ whole genome shotgun (WGS) entry which is preliminary data.</text>
</comment>
<dbReference type="Proteomes" id="UP000770015">
    <property type="component" value="Unassembled WGS sequence"/>
</dbReference>
<evidence type="ECO:0000256" key="1">
    <source>
        <dbReference type="ARBA" id="ARBA00022723"/>
    </source>
</evidence>
<protein>
    <recommendedName>
        <fullName evidence="6">GRF-type domain-containing protein</fullName>
    </recommendedName>
</protein>
<keyword evidence="1" id="KW-0479">Metal-binding</keyword>
<dbReference type="InterPro" id="IPR049813">
    <property type="entry name" value="Elp-1-like_TD"/>
</dbReference>
<feature type="compositionally biased region" description="Polar residues" evidence="5">
    <location>
        <begin position="282"/>
        <end position="309"/>
    </location>
</feature>